<keyword evidence="3" id="KW-0804">Transcription</keyword>
<dbReference type="PANTHER" id="PTHR33164">
    <property type="entry name" value="TRANSCRIPTIONAL REGULATOR, MARR FAMILY"/>
    <property type="match status" value="1"/>
</dbReference>
<evidence type="ECO:0000313" key="6">
    <source>
        <dbReference type="Proteomes" id="UP000315389"/>
    </source>
</evidence>
<dbReference type="GO" id="GO:0003700">
    <property type="term" value="F:DNA-binding transcription factor activity"/>
    <property type="evidence" value="ECO:0007669"/>
    <property type="project" value="InterPro"/>
</dbReference>
<dbReference type="EMBL" id="VFOS01000001">
    <property type="protein sequence ID" value="TQL63801.1"/>
    <property type="molecule type" value="Genomic_DNA"/>
</dbReference>
<comment type="caution">
    <text evidence="5">The sequence shown here is derived from an EMBL/GenBank/DDBJ whole genome shotgun (WGS) entry which is preliminary data.</text>
</comment>
<dbReference type="OrthoDB" id="3237509at2"/>
<evidence type="ECO:0000256" key="2">
    <source>
        <dbReference type="ARBA" id="ARBA00023125"/>
    </source>
</evidence>
<accession>A0A542ZTX2</accession>
<gene>
    <name evidence="5" type="ORF">FB461_0278</name>
</gene>
<dbReference type="SUPFAM" id="SSF46785">
    <property type="entry name" value="Winged helix' DNA-binding domain"/>
    <property type="match status" value="1"/>
</dbReference>
<dbReference type="InterPro" id="IPR036388">
    <property type="entry name" value="WH-like_DNA-bd_sf"/>
</dbReference>
<protein>
    <submittedName>
        <fullName evidence="5">MarR family transcriptional regulator</fullName>
    </submittedName>
</protein>
<sequence length="168" mass="18759">MTDRDEVDQIVGAWHRVRPDLDLAPLEVMSRITRIARLLDKARRRSFERHGLETWEFDVLAALRREGDPYSLSPGALVAQTLVTSGTMTNRVDRLVARGLVTREPDPTDRRGVVVSATVRGLDQVDAAMTDLIEVERALLGALTTADQARLTQTLRALLSSLHEPRPE</sequence>
<dbReference type="GO" id="GO:0003677">
    <property type="term" value="F:DNA binding"/>
    <property type="evidence" value="ECO:0007669"/>
    <property type="project" value="UniProtKB-KW"/>
</dbReference>
<dbReference type="Proteomes" id="UP000315389">
    <property type="component" value="Unassembled WGS sequence"/>
</dbReference>
<dbReference type="InterPro" id="IPR036390">
    <property type="entry name" value="WH_DNA-bd_sf"/>
</dbReference>
<reference evidence="5 6" key="1">
    <citation type="submission" date="2019-06" db="EMBL/GenBank/DDBJ databases">
        <title>Sequencing the genomes of 1000 actinobacteria strains.</title>
        <authorList>
            <person name="Klenk H.-P."/>
        </authorList>
    </citation>
    <scope>NUCLEOTIDE SEQUENCE [LARGE SCALE GENOMIC DNA]</scope>
    <source>
        <strain evidence="5 6">DSM 4813</strain>
    </source>
</reference>
<dbReference type="InterPro" id="IPR000835">
    <property type="entry name" value="HTH_MarR-typ"/>
</dbReference>
<dbReference type="PROSITE" id="PS50995">
    <property type="entry name" value="HTH_MARR_2"/>
    <property type="match status" value="1"/>
</dbReference>
<feature type="domain" description="HTH marR-type" evidence="4">
    <location>
        <begin position="25"/>
        <end position="160"/>
    </location>
</feature>
<keyword evidence="1" id="KW-0805">Transcription regulation</keyword>
<dbReference type="PANTHER" id="PTHR33164:SF104">
    <property type="entry name" value="TRANSCRIPTIONAL REGULATORY PROTEIN"/>
    <property type="match status" value="1"/>
</dbReference>
<dbReference type="InterPro" id="IPR039422">
    <property type="entry name" value="MarR/SlyA-like"/>
</dbReference>
<dbReference type="AlphaFoldDB" id="A0A542ZTX2"/>
<dbReference type="RefSeq" id="WP_142118239.1">
    <property type="nucleotide sequence ID" value="NZ_BAAASV010000002.1"/>
</dbReference>
<evidence type="ECO:0000313" key="5">
    <source>
        <dbReference type="EMBL" id="TQL63801.1"/>
    </source>
</evidence>
<name>A0A542ZTX2_RARFA</name>
<dbReference type="PROSITE" id="PS01117">
    <property type="entry name" value="HTH_MARR_1"/>
    <property type="match status" value="1"/>
</dbReference>
<evidence type="ECO:0000256" key="3">
    <source>
        <dbReference type="ARBA" id="ARBA00023163"/>
    </source>
</evidence>
<proteinExistence type="predicted"/>
<evidence type="ECO:0000259" key="4">
    <source>
        <dbReference type="PROSITE" id="PS50995"/>
    </source>
</evidence>
<dbReference type="InterPro" id="IPR023187">
    <property type="entry name" value="Tscrpt_reg_MarR-type_CS"/>
</dbReference>
<dbReference type="Pfam" id="PF12802">
    <property type="entry name" value="MarR_2"/>
    <property type="match status" value="1"/>
</dbReference>
<dbReference type="SMART" id="SM00347">
    <property type="entry name" value="HTH_MARR"/>
    <property type="match status" value="1"/>
</dbReference>
<dbReference type="GO" id="GO:0006950">
    <property type="term" value="P:response to stress"/>
    <property type="evidence" value="ECO:0007669"/>
    <property type="project" value="TreeGrafter"/>
</dbReference>
<dbReference type="Gene3D" id="1.10.10.10">
    <property type="entry name" value="Winged helix-like DNA-binding domain superfamily/Winged helix DNA-binding domain"/>
    <property type="match status" value="1"/>
</dbReference>
<evidence type="ECO:0000256" key="1">
    <source>
        <dbReference type="ARBA" id="ARBA00023015"/>
    </source>
</evidence>
<keyword evidence="6" id="KW-1185">Reference proteome</keyword>
<keyword evidence="2" id="KW-0238">DNA-binding</keyword>
<organism evidence="5 6">
    <name type="scientific">Rarobacter faecitabidus</name>
    <dbReference type="NCBI Taxonomy" id="13243"/>
    <lineage>
        <taxon>Bacteria</taxon>
        <taxon>Bacillati</taxon>
        <taxon>Actinomycetota</taxon>
        <taxon>Actinomycetes</taxon>
        <taxon>Micrococcales</taxon>
        <taxon>Rarobacteraceae</taxon>
        <taxon>Rarobacter</taxon>
    </lineage>
</organism>